<feature type="compositionally biased region" description="Basic residues" evidence="1">
    <location>
        <begin position="1005"/>
        <end position="1021"/>
    </location>
</feature>
<dbReference type="InterPro" id="IPR043502">
    <property type="entry name" value="DNA/RNA_pol_sf"/>
</dbReference>
<feature type="compositionally biased region" description="Acidic residues" evidence="1">
    <location>
        <begin position="639"/>
        <end position="655"/>
    </location>
</feature>
<evidence type="ECO:0000313" key="2">
    <source>
        <dbReference type="EMBL" id="CAI4009997.1"/>
    </source>
</evidence>
<feature type="region of interest" description="Disordered" evidence="1">
    <location>
        <begin position="978"/>
        <end position="1027"/>
    </location>
</feature>
<proteinExistence type="predicted"/>
<accession>A0A9P1DHG5</accession>
<dbReference type="CDD" id="cd06222">
    <property type="entry name" value="RNase_H_like"/>
    <property type="match status" value="1"/>
</dbReference>
<evidence type="ECO:0000313" key="3">
    <source>
        <dbReference type="EMBL" id="CAL4797309.1"/>
    </source>
</evidence>
<dbReference type="EMBL" id="CAMXCT010004691">
    <property type="protein sequence ID" value="CAI4009997.1"/>
    <property type="molecule type" value="Genomic_DNA"/>
</dbReference>
<keyword evidence="4" id="KW-1185">Reference proteome</keyword>
<dbReference type="EMBL" id="CAMXCT030004691">
    <property type="protein sequence ID" value="CAL4797309.1"/>
    <property type="molecule type" value="Genomic_DNA"/>
</dbReference>
<feature type="region of interest" description="Disordered" evidence="1">
    <location>
        <begin position="593"/>
        <end position="655"/>
    </location>
</feature>
<reference evidence="3 4" key="2">
    <citation type="submission" date="2024-05" db="EMBL/GenBank/DDBJ databases">
        <authorList>
            <person name="Chen Y."/>
            <person name="Shah S."/>
            <person name="Dougan E. K."/>
            <person name="Thang M."/>
            <person name="Chan C."/>
        </authorList>
    </citation>
    <scope>NUCLEOTIDE SEQUENCE [LARGE SCALE GENOMIC DNA]</scope>
</reference>
<evidence type="ECO:0000256" key="1">
    <source>
        <dbReference type="SAM" id="MobiDB-lite"/>
    </source>
</evidence>
<comment type="caution">
    <text evidence="2">The sequence shown here is derived from an EMBL/GenBank/DDBJ whole genome shotgun (WGS) entry which is preliminary data.</text>
</comment>
<feature type="region of interest" description="Disordered" evidence="1">
    <location>
        <begin position="923"/>
        <end position="961"/>
    </location>
</feature>
<evidence type="ECO:0000313" key="4">
    <source>
        <dbReference type="Proteomes" id="UP001152797"/>
    </source>
</evidence>
<organism evidence="2">
    <name type="scientific">Cladocopium goreaui</name>
    <dbReference type="NCBI Taxonomy" id="2562237"/>
    <lineage>
        <taxon>Eukaryota</taxon>
        <taxon>Sar</taxon>
        <taxon>Alveolata</taxon>
        <taxon>Dinophyceae</taxon>
        <taxon>Suessiales</taxon>
        <taxon>Symbiodiniaceae</taxon>
        <taxon>Cladocopium</taxon>
    </lineage>
</organism>
<dbReference type="Proteomes" id="UP001152797">
    <property type="component" value="Unassembled WGS sequence"/>
</dbReference>
<sequence>MVKFGHPTVKSGLPEVLQSTIEFYHETGDERKLKASMDCEVAQILRDKSLLLWEEMRKSVNCPDMGVVDELRSGTDLVGTLEKTGLWPTKFQPALVTLDELHDIAVRERAGLQQQFAGVGGAEFIDQVWDKTMEEVKTGILEGPIPLQEIPADHPLNRRFGTQQGQKVRQCAVKPSSKKYAYIIVNSRSGDKVPPFGAMFQALGVTIDVSTLHNGLVNTESRRKELVEFLDLVIARGHMTKQEALLCPRSQTLVPEQQVLTRRIDSLETASGNAWGCCSISLCRHYMGGQLGVYNIEQGDERSEPHGEAAEISPEFISAELIKNYIRHLRNDGSGHTAYKGFAEAYLCNERHALVDRYAAGVFLFAIYSRARFGDLRKIARVLFDEATGVNETSLGFIEMHSESHKMRATGNRLGAHLPLIAPIKGLSEIAWGLEFAKVSKLVVLDVKSWAKGNPLLPAPTHIGDWTDRSVTSSEVCKWIHGVLQSCHDFEPTGFTPHGCKATTLIMLSKYGASPEDRLILGHHQLNRGALEVYARDLQSSPLRVLEQMFADIRGGRFSPDTTRSGMFTPVPNQVIVESTGIDGVRSPVAVSVNPTPTSPADDTQETSEHAFSAREPVQGPETVADAMPLQRLTSESNVSDDSESEFCSDESDAEEVIRDMATSQPLSKEYKPFHARFFVDALKCQQCNKGQVQTPEGERAAVAGAAVKRARKAAGGMATILESEAAFNARALEHGLTRAQLERLQNQGLTNLSKLAFSLTTPGTVPPDDALKGLLADNLDEVTIGQLSSIRRLMFDAQTLCASQMKTTISGADHGRKAELVPAERATRIQQQRTRLQGMELTGPLECAHSSYDYVAKMLEADVPMYLEPHRFTTRASEVARERPGKELVLDNINLTVKDVERKDKCQISNELQLHQALTRIPPTYHGASPQGRPNSLGQDGRKGHYLEAPGDGSLPLNRALDELPADPSIMFHLMPLPVDKSTSTPKHTEPKSTAGSDQGPPNIRKKDKKVKQAKGKGKGKTKDKSADVDFINACDALGPTRPTSATLHWLDNLRRVQDKSISNLLFIEVFSGTAGLTAEVRRLGCQHSTGVDAHVTKQVKAPVLRLDLSDESGQALLWRPLEPVRHMLAEGGPLPLKLSILTGFAVSGQLVYVKPSWLMAPLTFEELKRQGVDGLESSPPHAKEILKSKNLCLFAEACAQVSHVPFAELIEASGSPDVTLASDIARGFDLMGSIRTGGVFPHKPLFATLLPEQVREMSGMARIATWNAVRRGRDNEMCQEIFDATIEECDKGWMRGPFSIEQLPESSILTRRFGVRQSATLADGSKVVKFRPIDDFSESLINTTNSCDESIQPMGVDAICATLVRRMQSRPGDQLVCKTIDLRKAYKNLPLSEAALDDAYICVYSPADGAPRAFQTLVLPFGARSAVMGFCRTSYAIWRIGVVVFNLHWTVYFDDFFLVAEIYESKHVDLAQRLLFMVTGWQTSDEKEGGFSSISRILGVQIDLGDSHLASVTISNVESRVRELTTTIDDLLAKGSMTTAEMRALRGRLVFAEAQIFGRLASVHMKRLSRLESLVGEVAIDQELGESLMFLKDRVITGGPRRVLASVGRVFSLYTDACFEESVGGVGGVLYDRNGVMLSFFSEQLPAGLVDLLNPCQKQNLIFELEALAVLMGVSSLLDPLAIQPCDRIVIFIDNNSVLARLISGSVGTGVDRLIFEGILLWEFTVCAVTWFERVASHANVADEPSRGVYNHLDERCRINVDPDMFVNDLLARSRAGQQNGGLAPAAELPKR</sequence>
<feature type="compositionally biased region" description="Polar residues" evidence="1">
    <location>
        <begin position="593"/>
        <end position="602"/>
    </location>
</feature>
<gene>
    <name evidence="2" type="ORF">C1SCF055_LOCUS35318</name>
</gene>
<name>A0A9P1DHG5_9DINO</name>
<feature type="compositionally biased region" description="Polar residues" evidence="1">
    <location>
        <begin position="982"/>
        <end position="998"/>
    </location>
</feature>
<protein>
    <submittedName>
        <fullName evidence="2">Uncharacterized protein</fullName>
    </submittedName>
</protein>
<reference evidence="2" key="1">
    <citation type="submission" date="2022-10" db="EMBL/GenBank/DDBJ databases">
        <authorList>
            <person name="Chen Y."/>
            <person name="Dougan E. K."/>
            <person name="Chan C."/>
            <person name="Rhodes N."/>
            <person name="Thang M."/>
        </authorList>
    </citation>
    <scope>NUCLEOTIDE SEQUENCE</scope>
</reference>
<dbReference type="InterPro" id="IPR044730">
    <property type="entry name" value="RNase_H-like_dom_plant"/>
</dbReference>
<dbReference type="EMBL" id="CAMXCT020004691">
    <property type="protein sequence ID" value="CAL1163372.1"/>
    <property type="molecule type" value="Genomic_DNA"/>
</dbReference>
<dbReference type="SUPFAM" id="SSF56672">
    <property type="entry name" value="DNA/RNA polymerases"/>
    <property type="match status" value="1"/>
</dbReference>